<evidence type="ECO:0000313" key="16">
    <source>
        <dbReference type="RefSeq" id="XP_026680000.1"/>
    </source>
</evidence>
<dbReference type="PANTHER" id="PTHR11904">
    <property type="entry name" value="METHYLTHIOADENOSINE/PURINE NUCLEOSIDE PHOSPHORYLASE"/>
    <property type="match status" value="1"/>
</dbReference>
<keyword evidence="6" id="KW-0808">Transferase</keyword>
<evidence type="ECO:0000256" key="6">
    <source>
        <dbReference type="ARBA" id="ARBA00022679"/>
    </source>
</evidence>
<evidence type="ECO:0000256" key="3">
    <source>
        <dbReference type="ARBA" id="ARBA00011886"/>
    </source>
</evidence>
<name>A0A3Q0IZV9_DIACI</name>
<dbReference type="RefSeq" id="XP_026680000.1">
    <property type="nucleotide sequence ID" value="XM_026824199.1"/>
</dbReference>
<feature type="domain" description="Nucleoside phosphorylase" evidence="14">
    <location>
        <begin position="166"/>
        <end position="419"/>
    </location>
</feature>
<gene>
    <name evidence="16" type="primary">LOC103510023</name>
</gene>
<dbReference type="GO" id="GO:0004731">
    <property type="term" value="F:purine-nucleoside phosphorylase activity"/>
    <property type="evidence" value="ECO:0007669"/>
    <property type="project" value="UniProtKB-EC"/>
</dbReference>
<evidence type="ECO:0000256" key="7">
    <source>
        <dbReference type="ARBA" id="ARBA00023918"/>
    </source>
</evidence>
<dbReference type="NCBIfam" id="TIGR01700">
    <property type="entry name" value="PNPH"/>
    <property type="match status" value="1"/>
</dbReference>
<dbReference type="InterPro" id="IPR011270">
    <property type="entry name" value="Pur_Nuc_Pase_Ino/Guo-sp"/>
</dbReference>
<dbReference type="Gene3D" id="3.40.50.300">
    <property type="entry name" value="P-loop containing nucleotide triphosphate hydrolases"/>
    <property type="match status" value="1"/>
</dbReference>
<comment type="catalytic activity">
    <reaction evidence="10">
        <text>guanosine + phosphate = alpha-D-ribose 1-phosphate + guanine</text>
        <dbReference type="Rhea" id="RHEA:13233"/>
        <dbReference type="ChEBI" id="CHEBI:16235"/>
        <dbReference type="ChEBI" id="CHEBI:16750"/>
        <dbReference type="ChEBI" id="CHEBI:43474"/>
        <dbReference type="ChEBI" id="CHEBI:57720"/>
        <dbReference type="EC" id="2.4.2.1"/>
    </reaction>
</comment>
<dbReference type="Proteomes" id="UP000079169">
    <property type="component" value="Unplaced"/>
</dbReference>
<keyword evidence="15" id="KW-1185">Reference proteome</keyword>
<comment type="catalytic activity">
    <reaction evidence="8">
        <text>2'-deoxyguanosine + phosphate = 2-deoxy-alpha-D-ribose 1-phosphate + guanine</text>
        <dbReference type="Rhea" id="RHEA:27738"/>
        <dbReference type="ChEBI" id="CHEBI:16235"/>
        <dbReference type="ChEBI" id="CHEBI:17172"/>
        <dbReference type="ChEBI" id="CHEBI:43474"/>
        <dbReference type="ChEBI" id="CHEBI:57259"/>
        <dbReference type="EC" id="2.4.2.1"/>
    </reaction>
</comment>
<evidence type="ECO:0000313" key="15">
    <source>
        <dbReference type="Proteomes" id="UP000079169"/>
    </source>
</evidence>
<dbReference type="InterPro" id="IPR000795">
    <property type="entry name" value="T_Tr_GTP-bd_dom"/>
</dbReference>
<evidence type="ECO:0000256" key="8">
    <source>
        <dbReference type="ARBA" id="ARBA00023929"/>
    </source>
</evidence>
<dbReference type="CDD" id="cd09009">
    <property type="entry name" value="PNP-EcPNPII_like"/>
    <property type="match status" value="1"/>
</dbReference>
<protein>
    <recommendedName>
        <fullName evidence="4">Purine nucleoside phosphorylase</fullName>
        <ecNumber evidence="3">2.4.2.1</ecNumber>
    </recommendedName>
    <alternativeName>
        <fullName evidence="12">Inosine phosphorylase</fullName>
    </alternativeName>
    <alternativeName>
        <fullName evidence="11">Inosine-guanosine phosphorylase</fullName>
    </alternativeName>
</protein>
<dbReference type="KEGG" id="dci:103510023"/>
<dbReference type="FunFam" id="3.40.50.1580:FF:000004">
    <property type="entry name" value="Purine nucleoside phosphorylase"/>
    <property type="match status" value="1"/>
</dbReference>
<dbReference type="NCBIfam" id="NF006054">
    <property type="entry name" value="PRK08202.1"/>
    <property type="match status" value="1"/>
</dbReference>
<evidence type="ECO:0000256" key="1">
    <source>
        <dbReference type="ARBA" id="ARBA00005058"/>
    </source>
</evidence>
<evidence type="ECO:0000256" key="12">
    <source>
        <dbReference type="ARBA" id="ARBA00033072"/>
    </source>
</evidence>
<feature type="domain" description="Tr-type G" evidence="13">
    <location>
        <begin position="87"/>
        <end position="115"/>
    </location>
</feature>
<dbReference type="PaxDb" id="121845-A0A3Q0IZV9"/>
<evidence type="ECO:0000256" key="5">
    <source>
        <dbReference type="ARBA" id="ARBA00022676"/>
    </source>
</evidence>
<dbReference type="GO" id="GO:0009116">
    <property type="term" value="P:nucleoside metabolic process"/>
    <property type="evidence" value="ECO:0007669"/>
    <property type="project" value="InterPro"/>
</dbReference>
<dbReference type="GeneID" id="103510023"/>
<comment type="pathway">
    <text evidence="1">Purine metabolism; purine nucleoside salvage.</text>
</comment>
<dbReference type="PANTHER" id="PTHR11904:SF9">
    <property type="entry name" value="PURINE NUCLEOSIDE PHOSPHORYLASE-RELATED"/>
    <property type="match status" value="1"/>
</dbReference>
<organism evidence="15 16">
    <name type="scientific">Diaphorina citri</name>
    <name type="common">Asian citrus psyllid</name>
    <dbReference type="NCBI Taxonomy" id="121845"/>
    <lineage>
        <taxon>Eukaryota</taxon>
        <taxon>Metazoa</taxon>
        <taxon>Ecdysozoa</taxon>
        <taxon>Arthropoda</taxon>
        <taxon>Hexapoda</taxon>
        <taxon>Insecta</taxon>
        <taxon>Pterygota</taxon>
        <taxon>Neoptera</taxon>
        <taxon>Paraneoptera</taxon>
        <taxon>Hemiptera</taxon>
        <taxon>Sternorrhyncha</taxon>
        <taxon>Psylloidea</taxon>
        <taxon>Psyllidae</taxon>
        <taxon>Diaphorininae</taxon>
        <taxon>Diaphorina</taxon>
    </lineage>
</organism>
<dbReference type="SUPFAM" id="SSF52540">
    <property type="entry name" value="P-loop containing nucleoside triphosphate hydrolases"/>
    <property type="match status" value="1"/>
</dbReference>
<dbReference type="InterPro" id="IPR035994">
    <property type="entry name" value="Nucleoside_phosphorylase_sf"/>
</dbReference>
<keyword evidence="5" id="KW-0328">Glycosyltransferase</keyword>
<comment type="catalytic activity">
    <reaction evidence="9">
        <text>2'-deoxyinosine + phosphate = 2-deoxy-alpha-D-ribose 1-phosphate + hypoxanthine</text>
        <dbReference type="Rhea" id="RHEA:27750"/>
        <dbReference type="ChEBI" id="CHEBI:17368"/>
        <dbReference type="ChEBI" id="CHEBI:28997"/>
        <dbReference type="ChEBI" id="CHEBI:43474"/>
        <dbReference type="ChEBI" id="CHEBI:57259"/>
        <dbReference type="EC" id="2.4.2.1"/>
    </reaction>
</comment>
<dbReference type="STRING" id="121845.A0A3Q0IZV9"/>
<evidence type="ECO:0000256" key="2">
    <source>
        <dbReference type="ARBA" id="ARBA00006751"/>
    </source>
</evidence>
<evidence type="ECO:0000256" key="4">
    <source>
        <dbReference type="ARBA" id="ARBA00013834"/>
    </source>
</evidence>
<dbReference type="GO" id="GO:0005737">
    <property type="term" value="C:cytoplasm"/>
    <property type="evidence" value="ECO:0007669"/>
    <property type="project" value="TreeGrafter"/>
</dbReference>
<evidence type="ECO:0000256" key="10">
    <source>
        <dbReference type="ARBA" id="ARBA00023970"/>
    </source>
</evidence>
<accession>A0A3Q0IZV9</accession>
<dbReference type="SUPFAM" id="SSF53167">
    <property type="entry name" value="Purine and uridine phosphorylases"/>
    <property type="match status" value="1"/>
</dbReference>
<evidence type="ECO:0000256" key="9">
    <source>
        <dbReference type="ARBA" id="ARBA00023950"/>
    </source>
</evidence>
<evidence type="ECO:0000259" key="14">
    <source>
        <dbReference type="Pfam" id="PF01048"/>
    </source>
</evidence>
<dbReference type="Pfam" id="PF00009">
    <property type="entry name" value="GTP_EFTU"/>
    <property type="match status" value="1"/>
</dbReference>
<proteinExistence type="inferred from homology"/>
<evidence type="ECO:0000256" key="11">
    <source>
        <dbReference type="ARBA" id="ARBA00031036"/>
    </source>
</evidence>
<dbReference type="GO" id="GO:0003924">
    <property type="term" value="F:GTPase activity"/>
    <property type="evidence" value="ECO:0007669"/>
    <property type="project" value="InterPro"/>
</dbReference>
<sequence>MAELVEMEMRELLTEMGWKGDEVPFVKGSALCALEGKEPEIVAQRATKHLLFSREIHSLCINKLNVFVPLINSRRGYAEKQVYSRDKPHCNIGTIGHVDHGKTTLTAAITKVRAKSQFYGYGRFVTGKNVNADINLTSLLFGFSYTYELIQSIAKFLLDSISIRPKIGIICGSGLSTIADSITDRHIFPYDTIPYFPVSTVPGHKGQLVFGLINGIPIMCMQGRFHYYEGYPLWKCAMPIRVMKLVGVTHLLATNAAGGLNPDYEVGDIMIIKDHINLMGFAGNNPLLGVNEDRFGPRFPPMNKAYNKQLRAATLDIARDLNMSSIVKEGVYSVIGGPNFETVAELNMLRICGVDAVGMSTVHEVITAHHCGMTVTAFSLITNKCVTDYDDHAEANHEEVIQAGKLRGPMIKSMVTRIVSYIGEHQLNSTD</sequence>
<comment type="similarity">
    <text evidence="2">Belongs to the PNP/MTAP phosphorylase family.</text>
</comment>
<dbReference type="GO" id="GO:0005525">
    <property type="term" value="F:GTP binding"/>
    <property type="evidence" value="ECO:0007669"/>
    <property type="project" value="InterPro"/>
</dbReference>
<reference evidence="16" key="1">
    <citation type="submission" date="2025-08" db="UniProtKB">
        <authorList>
            <consortium name="RefSeq"/>
        </authorList>
    </citation>
    <scope>IDENTIFICATION</scope>
</reference>
<dbReference type="AlphaFoldDB" id="A0A3Q0IZV9"/>
<dbReference type="InterPro" id="IPR011268">
    <property type="entry name" value="Purine_phosphorylase"/>
</dbReference>
<dbReference type="EC" id="2.4.2.1" evidence="3"/>
<dbReference type="Pfam" id="PF01048">
    <property type="entry name" value="PNP_UDP_1"/>
    <property type="match status" value="1"/>
</dbReference>
<dbReference type="Gene3D" id="3.40.50.1580">
    <property type="entry name" value="Nucleoside phosphorylase domain"/>
    <property type="match status" value="1"/>
</dbReference>
<dbReference type="UniPathway" id="UPA00606"/>
<dbReference type="InterPro" id="IPR000845">
    <property type="entry name" value="Nucleoside_phosphorylase_d"/>
</dbReference>
<evidence type="ECO:0000259" key="13">
    <source>
        <dbReference type="Pfam" id="PF00009"/>
    </source>
</evidence>
<comment type="catalytic activity">
    <reaction evidence="7">
        <text>inosine + phosphate = alpha-D-ribose 1-phosphate + hypoxanthine</text>
        <dbReference type="Rhea" id="RHEA:27646"/>
        <dbReference type="ChEBI" id="CHEBI:17368"/>
        <dbReference type="ChEBI" id="CHEBI:17596"/>
        <dbReference type="ChEBI" id="CHEBI:43474"/>
        <dbReference type="ChEBI" id="CHEBI:57720"/>
        <dbReference type="EC" id="2.4.2.1"/>
    </reaction>
</comment>
<dbReference type="InterPro" id="IPR027417">
    <property type="entry name" value="P-loop_NTPase"/>
</dbReference>
<dbReference type="NCBIfam" id="TIGR01697">
    <property type="entry name" value="PNPH-PUNA-XAPA"/>
    <property type="match status" value="1"/>
</dbReference>